<feature type="region of interest" description="Disordered" evidence="1">
    <location>
        <begin position="1"/>
        <end position="21"/>
    </location>
</feature>
<dbReference type="OrthoDB" id="8962251at2"/>
<dbReference type="Proteomes" id="UP000270411">
    <property type="component" value="Chromosome 1"/>
</dbReference>
<accession>A0A3G8H0R7</accession>
<dbReference type="KEGG" id="cpau:EHF44_11630"/>
<evidence type="ECO:0000256" key="1">
    <source>
        <dbReference type="SAM" id="MobiDB-lite"/>
    </source>
</evidence>
<dbReference type="AlphaFoldDB" id="A0A3G8H0R7"/>
<name>A0A3G8H0R7_9BURK</name>
<gene>
    <name evidence="2" type="ORF">EHF44_11630</name>
</gene>
<sequence length="225" mass="24881">MSLELSTTRPTTGNPSDASSLRTWTGRYAASPGLFEIRPRYLPRDARPVFDEDMDCIIGYARRFGLRSHLYDLNGEMFYVREDLSPLPPPQKRDPLVVVGGLWSDNVRGVTPLGLTGTGATLPPPVLAQLRNRFAGLAQSSLLYAEAALARMNAPQLFVPVHILRLAMRHGEPTGAPPGVRRGARYLARMLIRRQAFMLDLVTANGNSTVVDFEYWRYADGVPAA</sequence>
<evidence type="ECO:0000313" key="3">
    <source>
        <dbReference type="Proteomes" id="UP000270411"/>
    </source>
</evidence>
<dbReference type="EMBL" id="CP033969">
    <property type="protein sequence ID" value="AZG14037.1"/>
    <property type="molecule type" value="Genomic_DNA"/>
</dbReference>
<reference evidence="3" key="1">
    <citation type="submission" date="2018-11" db="EMBL/GenBank/DDBJ databases">
        <title>FDA dAtabase for Regulatory Grade micrObial Sequences (FDA-ARGOS): Supporting development and validation of Infectious Disease Dx tests.</title>
        <authorList>
            <person name="Goldberg B."/>
            <person name="Campos J."/>
            <person name="Tallon L."/>
            <person name="Sadzewicz L."/>
            <person name="Zhao X."/>
            <person name="Vavikolanu K."/>
            <person name="Mehta A."/>
            <person name="Aluvathingal J."/>
            <person name="Nadendla S."/>
            <person name="Geyer C."/>
            <person name="Nandy P."/>
            <person name="Yan Y."/>
            <person name="Sichtig H."/>
        </authorList>
    </citation>
    <scope>NUCLEOTIDE SEQUENCE [LARGE SCALE GENOMIC DNA]</scope>
    <source>
        <strain evidence="3">FDAARGOS_614</strain>
    </source>
</reference>
<organism evidence="2 3">
    <name type="scientific">Cupriavidus pauculus</name>
    <dbReference type="NCBI Taxonomy" id="82633"/>
    <lineage>
        <taxon>Bacteria</taxon>
        <taxon>Pseudomonadati</taxon>
        <taxon>Pseudomonadota</taxon>
        <taxon>Betaproteobacteria</taxon>
        <taxon>Burkholderiales</taxon>
        <taxon>Burkholderiaceae</taxon>
        <taxon>Cupriavidus</taxon>
    </lineage>
</organism>
<dbReference type="RefSeq" id="WP_124683881.1">
    <property type="nucleotide sequence ID" value="NZ_CP033969.1"/>
</dbReference>
<evidence type="ECO:0000313" key="2">
    <source>
        <dbReference type="EMBL" id="AZG14037.1"/>
    </source>
</evidence>
<proteinExistence type="predicted"/>
<protein>
    <submittedName>
        <fullName evidence="2">Uncharacterized protein</fullName>
    </submittedName>
</protein>